<dbReference type="EMBL" id="JACXVP010000010">
    <property type="protein sequence ID" value="KAG5583502.1"/>
    <property type="molecule type" value="Genomic_DNA"/>
</dbReference>
<dbReference type="OrthoDB" id="1297927at2759"/>
<dbReference type="InterPro" id="IPR023213">
    <property type="entry name" value="CAT-like_dom_sf"/>
</dbReference>
<dbReference type="PANTHER" id="PTHR31623">
    <property type="entry name" value="F21J9.9"/>
    <property type="match status" value="1"/>
</dbReference>
<gene>
    <name evidence="4" type="ORF">H5410_054129</name>
</gene>
<comment type="similarity">
    <text evidence="1">Belongs to the plant acyltransferase family.</text>
</comment>
<evidence type="ECO:0000256" key="1">
    <source>
        <dbReference type="ARBA" id="ARBA00009861"/>
    </source>
</evidence>
<evidence type="ECO:0000256" key="2">
    <source>
        <dbReference type="ARBA" id="ARBA00022679"/>
    </source>
</evidence>
<dbReference type="Proteomes" id="UP000824120">
    <property type="component" value="Chromosome 10"/>
</dbReference>
<evidence type="ECO:0000313" key="4">
    <source>
        <dbReference type="EMBL" id="KAG5583502.1"/>
    </source>
</evidence>
<evidence type="ECO:0000313" key="5">
    <source>
        <dbReference type="Proteomes" id="UP000824120"/>
    </source>
</evidence>
<accession>A0A9J5X8A9</accession>
<keyword evidence="3" id="KW-0012">Acyltransferase</keyword>
<proteinExistence type="inferred from homology"/>
<organism evidence="4 5">
    <name type="scientific">Solanum commersonii</name>
    <name type="common">Commerson's wild potato</name>
    <name type="synonym">Commerson's nightshade</name>
    <dbReference type="NCBI Taxonomy" id="4109"/>
    <lineage>
        <taxon>Eukaryota</taxon>
        <taxon>Viridiplantae</taxon>
        <taxon>Streptophyta</taxon>
        <taxon>Embryophyta</taxon>
        <taxon>Tracheophyta</taxon>
        <taxon>Spermatophyta</taxon>
        <taxon>Magnoliopsida</taxon>
        <taxon>eudicotyledons</taxon>
        <taxon>Gunneridae</taxon>
        <taxon>Pentapetalae</taxon>
        <taxon>asterids</taxon>
        <taxon>lamiids</taxon>
        <taxon>Solanales</taxon>
        <taxon>Solanaceae</taxon>
        <taxon>Solanoideae</taxon>
        <taxon>Solaneae</taxon>
        <taxon>Solanum</taxon>
    </lineage>
</organism>
<sequence length="767" mass="86372">MGTGPFNKWFYLLDNQSGGGVEVIVMLDEQDMAIFERDPELLDMHMSIPMAFFYPKIGNYEPTHVSQIFEKSFSKVLSFYYPYAERLNKDDGNYVDCNDMGVELSHVHIGDGCTTGNFFNNWGILTRDIHATLSPHFVGESIYPQSTDSSVVSTFKSEESTYLGKKFVLPVDKLNALKTKIAHESKVQNPTRVEVVSALLYKCALVTKRVNNSGSFKPSSFFQVANMRQRLNPPLSHDTCGNILSGYFVEINNKKDVNYPKLVGEMRKGKLNLHAKESAIILEVVKSIEKGKTPFHSNEVDNYFCSSLIDFQLYKVDFGWGRPIRVSTGTGPFNKFFFLLDNQIGGGVEVIKIIKPSILTSPTKKSHKLSFVDQVMHMSIPMAFFYPKIGNYEPTLVSQILEKSLSKVLSYYYPYAGRLNKDDGNYVDCNDMGVELSHVHVHCPMSQIFRQPYTNDEQVVFPIEQPYANMNEGNLATAQVSHFDCGGIAIGECLSHKIGNGCTTSNFFKNWGVLTRDINATLSLHFVGDSIYPQSTDPSVVSTIKSEESTYLGKRFMFPVDKLNALKVKIAHESEVQDPTHVEVVNALLYKCSLVTRRVNSSNSFKPSSLYQLANMRKRFNPPLSHDACGNISSGYFVEITNEREVNCSTLVGEMRKGKSNLHAKKNVIILEVIEPIEKGKTPFHRNGIDNYFCCSLIDFPLYKVDFGWGRPIRVSMGTGPFNKWFYLLDNQSGGGVEAIVMLDEQDMAIFERDTELLEFASPITNL</sequence>
<reference evidence="4 5" key="1">
    <citation type="submission" date="2020-09" db="EMBL/GenBank/DDBJ databases">
        <title>De no assembly of potato wild relative species, Solanum commersonii.</title>
        <authorList>
            <person name="Cho K."/>
        </authorList>
    </citation>
    <scope>NUCLEOTIDE SEQUENCE [LARGE SCALE GENOMIC DNA]</scope>
    <source>
        <strain evidence="4">LZ3.2</strain>
        <tissue evidence="4">Leaf</tissue>
    </source>
</reference>
<dbReference type="PANTHER" id="PTHR31623:SF120">
    <property type="entry name" value="ACYLTRANSFERASE"/>
    <property type="match status" value="1"/>
</dbReference>
<dbReference type="Gene3D" id="3.30.559.10">
    <property type="entry name" value="Chloramphenicol acetyltransferase-like domain"/>
    <property type="match status" value="4"/>
</dbReference>
<name>A0A9J5X8A9_SOLCO</name>
<comment type="caution">
    <text evidence="4">The sequence shown here is derived from an EMBL/GenBank/DDBJ whole genome shotgun (WGS) entry which is preliminary data.</text>
</comment>
<dbReference type="AlphaFoldDB" id="A0A9J5X8A9"/>
<evidence type="ECO:0000256" key="3">
    <source>
        <dbReference type="ARBA" id="ARBA00023315"/>
    </source>
</evidence>
<dbReference type="GO" id="GO:0016746">
    <property type="term" value="F:acyltransferase activity"/>
    <property type="evidence" value="ECO:0007669"/>
    <property type="project" value="UniProtKB-KW"/>
</dbReference>
<keyword evidence="5" id="KW-1185">Reference proteome</keyword>
<keyword evidence="2" id="KW-0808">Transferase</keyword>
<dbReference type="Pfam" id="PF02458">
    <property type="entry name" value="Transferase"/>
    <property type="match status" value="2"/>
</dbReference>
<protein>
    <submittedName>
        <fullName evidence="4">Uncharacterized protein</fullName>
    </submittedName>
</protein>